<keyword evidence="4" id="KW-1185">Reference proteome</keyword>
<feature type="region of interest" description="Disordered" evidence="2">
    <location>
        <begin position="243"/>
        <end position="264"/>
    </location>
</feature>
<feature type="compositionally biased region" description="Polar residues" evidence="2">
    <location>
        <begin position="243"/>
        <end position="253"/>
    </location>
</feature>
<accession>A0A4R4MPF7</accession>
<sequence length="327" mass="34333">MATNMIAESAPTQAEFCPEGTAAKVWEALHANPAASITTIAEAAGVSRPTATKALAGFAEAGRAVRTPGGRTDKGRALPDTWASVPSVTQANADAPVSPEINAEALDTPDVPTDTPTTSDVPDAAAQDDSGVPDDTSATTPAMSIQDAMRILEQEADRRAIAEVELARAQAEEEARRQQAAEALAKARMIEDSRRALTDLLNAVTTTYAALLADDETAFTTGLEAIYAGTTDVRKAARITQAKTNGSTATWGSSRGDRNAPRPLRPDVLTHLIKHPDLAFTANEIAKVLKRSSGAVANALDTLAKNGEAELVSERPNRFRVAKPEDA</sequence>
<feature type="region of interest" description="Disordered" evidence="2">
    <location>
        <begin position="103"/>
        <end position="140"/>
    </location>
</feature>
<name>A0A4R4MPF7_9ACTN</name>
<evidence type="ECO:0000256" key="2">
    <source>
        <dbReference type="SAM" id="MobiDB-lite"/>
    </source>
</evidence>
<evidence type="ECO:0000256" key="1">
    <source>
        <dbReference type="SAM" id="Coils"/>
    </source>
</evidence>
<reference evidence="3 4" key="1">
    <citation type="submission" date="2019-02" db="EMBL/GenBank/DDBJ databases">
        <title>Draft genome sequences of novel Actinobacteria.</title>
        <authorList>
            <person name="Sahin N."/>
            <person name="Ay H."/>
            <person name="Saygin H."/>
        </authorList>
    </citation>
    <scope>NUCLEOTIDE SEQUENCE [LARGE SCALE GENOMIC DNA]</scope>
    <source>
        <strain evidence="3 4">KC201</strain>
    </source>
</reference>
<dbReference type="SUPFAM" id="SSF46785">
    <property type="entry name" value="Winged helix' DNA-binding domain"/>
    <property type="match status" value="1"/>
</dbReference>
<evidence type="ECO:0000313" key="4">
    <source>
        <dbReference type="Proteomes" id="UP000295157"/>
    </source>
</evidence>
<dbReference type="RefSeq" id="WP_132340684.1">
    <property type="nucleotide sequence ID" value="NZ_SMJZ01000254.1"/>
</dbReference>
<evidence type="ECO:0000313" key="3">
    <source>
        <dbReference type="EMBL" id="TDB97888.1"/>
    </source>
</evidence>
<dbReference type="InterPro" id="IPR036390">
    <property type="entry name" value="WH_DNA-bd_sf"/>
</dbReference>
<protein>
    <submittedName>
        <fullName evidence="3">Uncharacterized protein</fullName>
    </submittedName>
</protein>
<comment type="caution">
    <text evidence="3">The sequence shown here is derived from an EMBL/GenBank/DDBJ whole genome shotgun (WGS) entry which is preliminary data.</text>
</comment>
<keyword evidence="1" id="KW-0175">Coiled coil</keyword>
<dbReference type="Gene3D" id="1.10.10.10">
    <property type="entry name" value="Winged helix-like DNA-binding domain superfamily/Winged helix DNA-binding domain"/>
    <property type="match status" value="1"/>
</dbReference>
<dbReference type="AlphaFoldDB" id="A0A4R4MPF7"/>
<feature type="coiled-coil region" evidence="1">
    <location>
        <begin position="152"/>
        <end position="188"/>
    </location>
</feature>
<dbReference type="EMBL" id="SMJZ01000254">
    <property type="protein sequence ID" value="TDB97888.1"/>
    <property type="molecule type" value="Genomic_DNA"/>
</dbReference>
<organism evidence="3 4">
    <name type="scientific">Nonomuraea longispora</name>
    <dbReference type="NCBI Taxonomy" id="1848320"/>
    <lineage>
        <taxon>Bacteria</taxon>
        <taxon>Bacillati</taxon>
        <taxon>Actinomycetota</taxon>
        <taxon>Actinomycetes</taxon>
        <taxon>Streptosporangiales</taxon>
        <taxon>Streptosporangiaceae</taxon>
        <taxon>Nonomuraea</taxon>
    </lineage>
</organism>
<dbReference type="Proteomes" id="UP000295157">
    <property type="component" value="Unassembled WGS sequence"/>
</dbReference>
<gene>
    <name evidence="3" type="ORF">E1267_39355</name>
</gene>
<proteinExistence type="predicted"/>
<dbReference type="InterPro" id="IPR036388">
    <property type="entry name" value="WH-like_DNA-bd_sf"/>
</dbReference>
<dbReference type="OrthoDB" id="3483797at2"/>
<feature type="compositionally biased region" description="Low complexity" evidence="2">
    <location>
        <begin position="108"/>
        <end position="123"/>
    </location>
</feature>